<reference evidence="1" key="2">
    <citation type="submission" date="2021-04" db="EMBL/GenBank/DDBJ databases">
        <authorList>
            <person name="Gilroy R."/>
        </authorList>
    </citation>
    <scope>NUCLEOTIDE SEQUENCE</scope>
    <source>
        <strain evidence="1">CHK185-1770</strain>
    </source>
</reference>
<comment type="caution">
    <text evidence="1">The sequence shown here is derived from an EMBL/GenBank/DDBJ whole genome shotgun (WGS) entry which is preliminary data.</text>
</comment>
<protein>
    <submittedName>
        <fullName evidence="1">Uncharacterized protein</fullName>
    </submittedName>
</protein>
<dbReference type="EMBL" id="DWXG01000072">
    <property type="protein sequence ID" value="HJB98633.1"/>
    <property type="molecule type" value="Genomic_DNA"/>
</dbReference>
<accession>A0A9D2MVY2</accession>
<reference evidence="1" key="1">
    <citation type="journal article" date="2021" name="PeerJ">
        <title>Extensive microbial diversity within the chicken gut microbiome revealed by metagenomics and culture.</title>
        <authorList>
            <person name="Gilroy R."/>
            <person name="Ravi A."/>
            <person name="Getino M."/>
            <person name="Pursley I."/>
            <person name="Horton D.L."/>
            <person name="Alikhan N.F."/>
            <person name="Baker D."/>
            <person name="Gharbi K."/>
            <person name="Hall N."/>
            <person name="Watson M."/>
            <person name="Adriaenssens E.M."/>
            <person name="Foster-Nyarko E."/>
            <person name="Jarju S."/>
            <person name="Secka A."/>
            <person name="Antonio M."/>
            <person name="Oren A."/>
            <person name="Chaudhuri R.R."/>
            <person name="La Ragione R."/>
            <person name="Hildebrand F."/>
            <person name="Pallen M.J."/>
        </authorList>
    </citation>
    <scope>NUCLEOTIDE SEQUENCE</scope>
    <source>
        <strain evidence="1">CHK185-1770</strain>
    </source>
</reference>
<proteinExistence type="predicted"/>
<dbReference type="AlphaFoldDB" id="A0A9D2MVY2"/>
<organism evidence="1 2">
    <name type="scientific">Candidatus Acutalibacter pullicola</name>
    <dbReference type="NCBI Taxonomy" id="2838417"/>
    <lineage>
        <taxon>Bacteria</taxon>
        <taxon>Bacillati</taxon>
        <taxon>Bacillota</taxon>
        <taxon>Clostridia</taxon>
        <taxon>Eubacteriales</taxon>
        <taxon>Acutalibacteraceae</taxon>
        <taxon>Acutalibacter</taxon>
    </lineage>
</organism>
<sequence>MERTAISQAACVSIFREGEAPLTVERYTQLWIRLINQIEQSRAAAAGIR</sequence>
<gene>
    <name evidence="1" type="ORF">H9710_08655</name>
</gene>
<dbReference type="Proteomes" id="UP000826793">
    <property type="component" value="Unassembled WGS sequence"/>
</dbReference>
<name>A0A9D2MVY2_9FIRM</name>
<evidence type="ECO:0000313" key="2">
    <source>
        <dbReference type="Proteomes" id="UP000826793"/>
    </source>
</evidence>
<evidence type="ECO:0000313" key="1">
    <source>
        <dbReference type="EMBL" id="HJB98633.1"/>
    </source>
</evidence>